<reference evidence="5 6" key="1">
    <citation type="submission" date="2024-09" db="EMBL/GenBank/DDBJ databases">
        <authorList>
            <person name="Sun Q."/>
            <person name="Mori K."/>
        </authorList>
    </citation>
    <scope>NUCLEOTIDE SEQUENCE [LARGE SCALE GENOMIC DNA]</scope>
    <source>
        <strain evidence="5 6">TBRC 2205</strain>
    </source>
</reference>
<keyword evidence="3" id="KW-0058">Aromatic hydrocarbons catabolism</keyword>
<evidence type="ECO:0000256" key="2">
    <source>
        <dbReference type="ARBA" id="ARBA00023027"/>
    </source>
</evidence>
<dbReference type="GO" id="GO:0008774">
    <property type="term" value="F:acetaldehyde dehydrogenase (acetylating) activity"/>
    <property type="evidence" value="ECO:0007669"/>
    <property type="project" value="UniProtKB-EC"/>
</dbReference>
<name>A0ABV6P078_9ACTN</name>
<dbReference type="InterPro" id="IPR000534">
    <property type="entry name" value="Semialdehyde_DH_NAD-bd"/>
</dbReference>
<dbReference type="NCBIfam" id="TIGR03215">
    <property type="entry name" value="ac_ald_DH_ac"/>
    <property type="match status" value="1"/>
</dbReference>
<dbReference type="InterPro" id="IPR036291">
    <property type="entry name" value="NAD(P)-bd_dom_sf"/>
</dbReference>
<dbReference type="Pfam" id="PF09290">
    <property type="entry name" value="AcetDehyd-dimer"/>
    <property type="match status" value="1"/>
</dbReference>
<organism evidence="5 6">
    <name type="scientific">Plantactinospora siamensis</name>
    <dbReference type="NCBI Taxonomy" id="555372"/>
    <lineage>
        <taxon>Bacteria</taxon>
        <taxon>Bacillati</taxon>
        <taxon>Actinomycetota</taxon>
        <taxon>Actinomycetes</taxon>
        <taxon>Micromonosporales</taxon>
        <taxon>Micromonosporaceae</taxon>
        <taxon>Plantactinospora</taxon>
    </lineage>
</organism>
<dbReference type="Proteomes" id="UP001589894">
    <property type="component" value="Unassembled WGS sequence"/>
</dbReference>
<evidence type="ECO:0000259" key="4">
    <source>
        <dbReference type="SMART" id="SM00859"/>
    </source>
</evidence>
<dbReference type="SUPFAM" id="SSF55347">
    <property type="entry name" value="Glyceraldehyde-3-phosphate dehydrogenase-like, C-terminal domain"/>
    <property type="match status" value="1"/>
</dbReference>
<comment type="caution">
    <text evidence="5">The sequence shown here is derived from an EMBL/GenBank/DDBJ whole genome shotgun (WGS) entry which is preliminary data.</text>
</comment>
<keyword evidence="2 3" id="KW-0520">NAD</keyword>
<accession>A0ABV6P078</accession>
<dbReference type="EC" id="1.2.1.10" evidence="3"/>
<dbReference type="SUPFAM" id="SSF51735">
    <property type="entry name" value="NAD(P)-binding Rossmann-fold domains"/>
    <property type="match status" value="1"/>
</dbReference>
<comment type="catalytic activity">
    <reaction evidence="3">
        <text>acetaldehyde + NAD(+) + CoA = acetyl-CoA + NADH + H(+)</text>
        <dbReference type="Rhea" id="RHEA:23288"/>
        <dbReference type="ChEBI" id="CHEBI:15343"/>
        <dbReference type="ChEBI" id="CHEBI:15378"/>
        <dbReference type="ChEBI" id="CHEBI:57287"/>
        <dbReference type="ChEBI" id="CHEBI:57288"/>
        <dbReference type="ChEBI" id="CHEBI:57540"/>
        <dbReference type="ChEBI" id="CHEBI:57945"/>
        <dbReference type="EC" id="1.2.1.10"/>
    </reaction>
</comment>
<comment type="similarity">
    <text evidence="1 3">Belongs to the acetaldehyde dehydrogenase family.</text>
</comment>
<protein>
    <recommendedName>
        <fullName evidence="3">Acetaldehyde dehydrogenase</fullName>
        <ecNumber evidence="3">1.2.1.10</ecNumber>
    </recommendedName>
    <alternativeName>
        <fullName evidence="3">Acetaldehyde dehydrogenase [acetylating]</fullName>
    </alternativeName>
</protein>
<comment type="caution">
    <text evidence="3">Lacks conserved residue(s) required for the propagation of feature annotation.</text>
</comment>
<evidence type="ECO:0000256" key="1">
    <source>
        <dbReference type="ARBA" id="ARBA00009244"/>
    </source>
</evidence>
<dbReference type="CDD" id="cd23933">
    <property type="entry name" value="ALDH_C"/>
    <property type="match status" value="1"/>
</dbReference>
<dbReference type="NCBIfam" id="NF006157">
    <property type="entry name" value="PRK08300.1"/>
    <property type="match status" value="1"/>
</dbReference>
<dbReference type="InterPro" id="IPR015426">
    <property type="entry name" value="Acetylaldehyde_DH_C"/>
</dbReference>
<evidence type="ECO:0000313" key="6">
    <source>
        <dbReference type="Proteomes" id="UP001589894"/>
    </source>
</evidence>
<sequence>MSHGVAVLGAGDLGIDLMIKVLRVSETLRMVAMAGDDPQSEGLARARRFGVAVATGGVAELVALPEFAEVELVFDTTSAAARRHHDAVLAGHGRTVVDLTPAAVGPYLVPAVNLDAHLRARNVNLVTPGAQLAAPIVAAVGRITPVAYGEVVSAVAAGVTGPGGSGEPDGLAEATARALEVVGGAGRGGASVLPDPAVPPRPRRDTVCCLCPDAAADRSAIAGSVARMVAEVRAYAPGYRLAREIRFEPVDAFVPTLGRRFTGLRVSVFLEVAGAGHHLPAHTGLDIMASAGLRAGERLVAVRAAERLRGRP</sequence>
<evidence type="ECO:0000256" key="3">
    <source>
        <dbReference type="HAMAP-Rule" id="MF_01657"/>
    </source>
</evidence>
<keyword evidence="3 5" id="KW-0560">Oxidoreductase</keyword>
<dbReference type="InterPro" id="IPR003361">
    <property type="entry name" value="Acetaldehyde_dehydrogenase"/>
</dbReference>
<gene>
    <name evidence="5" type="ORF">ACFFHU_16270</name>
</gene>
<dbReference type="Gene3D" id="3.30.360.10">
    <property type="entry name" value="Dihydrodipicolinate Reductase, domain 2"/>
    <property type="match status" value="1"/>
</dbReference>
<dbReference type="SMART" id="SM00859">
    <property type="entry name" value="Semialdhyde_dh"/>
    <property type="match status" value="1"/>
</dbReference>
<dbReference type="EMBL" id="JBHLUE010000011">
    <property type="protein sequence ID" value="MFC0565683.1"/>
    <property type="molecule type" value="Genomic_DNA"/>
</dbReference>
<keyword evidence="6" id="KW-1185">Reference proteome</keyword>
<dbReference type="RefSeq" id="WP_377339695.1">
    <property type="nucleotide sequence ID" value="NZ_JBHLUE010000011.1"/>
</dbReference>
<proteinExistence type="inferred from homology"/>
<dbReference type="Gene3D" id="3.40.50.720">
    <property type="entry name" value="NAD(P)-binding Rossmann-like Domain"/>
    <property type="match status" value="1"/>
</dbReference>
<evidence type="ECO:0000313" key="5">
    <source>
        <dbReference type="EMBL" id="MFC0565683.1"/>
    </source>
</evidence>
<feature type="domain" description="Semialdehyde dehydrogenase NAD-binding" evidence="4">
    <location>
        <begin position="4"/>
        <end position="120"/>
    </location>
</feature>
<dbReference type="HAMAP" id="MF_01657">
    <property type="entry name" value="Ac_ald_DH_ac"/>
    <property type="match status" value="1"/>
</dbReference>